<organism evidence="2 3">
    <name type="scientific">Dongia soli</name>
    <dbReference type="NCBI Taxonomy" id="600628"/>
    <lineage>
        <taxon>Bacteria</taxon>
        <taxon>Pseudomonadati</taxon>
        <taxon>Pseudomonadota</taxon>
        <taxon>Alphaproteobacteria</taxon>
        <taxon>Rhodospirillales</taxon>
        <taxon>Dongiaceae</taxon>
        <taxon>Dongia</taxon>
    </lineage>
</organism>
<protein>
    <submittedName>
        <fullName evidence="2">Urea carboxylase-associated family protein</fullName>
    </submittedName>
</protein>
<dbReference type="Proteomes" id="UP001279642">
    <property type="component" value="Unassembled WGS sequence"/>
</dbReference>
<accession>A0ABU5E9U9</accession>
<proteinExistence type="predicted"/>
<dbReference type="RefSeq" id="WP_320507749.1">
    <property type="nucleotide sequence ID" value="NZ_JAXCLW010000002.1"/>
</dbReference>
<keyword evidence="3" id="KW-1185">Reference proteome</keyword>
<sequence>MTTITVPASQGRAVRVAKGQKLRITTPKGAQAADFFAFNAENVGEWLSCPHTWVTSFCIKPREGDVFLSRFRRPMLRFVKDGANGVHDMMIAACDQFRYEFFGHHHPHASCSDNLQSAMRREGYEVSVIPQPVNFFTNTQIDAQSRLVSPPNPVAPGAFVEMEALMDVICVISSCPFDLPVEGWPINSAQGVTELLLDVQ</sequence>
<feature type="domain" description="DUF1989" evidence="1">
    <location>
        <begin position="5"/>
        <end position="169"/>
    </location>
</feature>
<dbReference type="PANTHER" id="PTHR31527:SF0">
    <property type="entry name" value="RE64534P"/>
    <property type="match status" value="1"/>
</dbReference>
<evidence type="ECO:0000313" key="3">
    <source>
        <dbReference type="Proteomes" id="UP001279642"/>
    </source>
</evidence>
<name>A0ABU5E9U9_9PROT</name>
<comment type="caution">
    <text evidence="2">The sequence shown here is derived from an EMBL/GenBank/DDBJ whole genome shotgun (WGS) entry which is preliminary data.</text>
</comment>
<dbReference type="InterPro" id="IPR018959">
    <property type="entry name" value="DUF1989"/>
</dbReference>
<dbReference type="PANTHER" id="PTHR31527">
    <property type="entry name" value="RE64534P"/>
    <property type="match status" value="1"/>
</dbReference>
<dbReference type="EMBL" id="JAXCLW010000002">
    <property type="protein sequence ID" value="MDY0882682.1"/>
    <property type="molecule type" value="Genomic_DNA"/>
</dbReference>
<reference evidence="2 3" key="1">
    <citation type="journal article" date="2016" name="Antonie Van Leeuwenhoek">
        <title>Dongia soli sp. nov., isolated from soil from Dokdo, Korea.</title>
        <authorList>
            <person name="Kim D.U."/>
            <person name="Lee H."/>
            <person name="Kim H."/>
            <person name="Kim S.G."/>
            <person name="Ka J.O."/>
        </authorList>
    </citation>
    <scope>NUCLEOTIDE SEQUENCE [LARGE SCALE GENOMIC DNA]</scope>
    <source>
        <strain evidence="2 3">D78</strain>
    </source>
</reference>
<gene>
    <name evidence="2" type="ORF">SMD27_07500</name>
</gene>
<evidence type="ECO:0000259" key="1">
    <source>
        <dbReference type="Pfam" id="PF09347"/>
    </source>
</evidence>
<evidence type="ECO:0000313" key="2">
    <source>
        <dbReference type="EMBL" id="MDY0882682.1"/>
    </source>
</evidence>
<dbReference type="Pfam" id="PF09347">
    <property type="entry name" value="DUF1989"/>
    <property type="match status" value="1"/>
</dbReference>